<dbReference type="RefSeq" id="WP_324779034.1">
    <property type="nucleotide sequence ID" value="NZ_CP141769.1"/>
</dbReference>
<dbReference type="PROSITE" id="PS51118">
    <property type="entry name" value="HTH_HXLR"/>
    <property type="match status" value="1"/>
</dbReference>
<dbReference type="SUPFAM" id="SSF46785">
    <property type="entry name" value="Winged helix' DNA-binding domain"/>
    <property type="match status" value="1"/>
</dbReference>
<evidence type="ECO:0000256" key="2">
    <source>
        <dbReference type="ARBA" id="ARBA00023125"/>
    </source>
</evidence>
<dbReference type="Gene3D" id="1.10.10.10">
    <property type="entry name" value="Winged helix-like DNA-binding domain superfamily/Winged helix DNA-binding domain"/>
    <property type="match status" value="1"/>
</dbReference>
<evidence type="ECO:0000313" key="5">
    <source>
        <dbReference type="EMBL" id="WRS38503.1"/>
    </source>
</evidence>
<organism evidence="5 6">
    <name type="scientific">Thiobacillus sedimenti</name>
    <dbReference type="NCBI Taxonomy" id="3110231"/>
    <lineage>
        <taxon>Bacteria</taxon>
        <taxon>Pseudomonadati</taxon>
        <taxon>Pseudomonadota</taxon>
        <taxon>Betaproteobacteria</taxon>
        <taxon>Nitrosomonadales</taxon>
        <taxon>Thiobacillaceae</taxon>
        <taxon>Thiobacillus</taxon>
    </lineage>
</organism>
<protein>
    <submittedName>
        <fullName evidence="5">Helix-turn-helix domain-containing protein</fullName>
    </submittedName>
</protein>
<dbReference type="PANTHER" id="PTHR33204">
    <property type="entry name" value="TRANSCRIPTIONAL REGULATOR, MARR FAMILY"/>
    <property type="match status" value="1"/>
</dbReference>
<keyword evidence="1" id="KW-0805">Transcription regulation</keyword>
<keyword evidence="3" id="KW-0804">Transcription</keyword>
<dbReference type="Proteomes" id="UP001334732">
    <property type="component" value="Chromosome"/>
</dbReference>
<dbReference type="InterPro" id="IPR036527">
    <property type="entry name" value="SCP2_sterol-bd_dom_sf"/>
</dbReference>
<dbReference type="PANTHER" id="PTHR33204:SF18">
    <property type="entry name" value="TRANSCRIPTIONAL REGULATORY PROTEIN"/>
    <property type="match status" value="1"/>
</dbReference>
<dbReference type="InterPro" id="IPR036390">
    <property type="entry name" value="WH_DNA-bd_sf"/>
</dbReference>
<dbReference type="Pfam" id="PF01638">
    <property type="entry name" value="HxlR"/>
    <property type="match status" value="1"/>
</dbReference>
<dbReference type="InterPro" id="IPR036388">
    <property type="entry name" value="WH-like_DNA-bd_sf"/>
</dbReference>
<evidence type="ECO:0000256" key="3">
    <source>
        <dbReference type="ARBA" id="ARBA00023163"/>
    </source>
</evidence>
<sequence>MLKYGQFCPIAKASEVLGEKWTVLIVRELLLGTKRFNDFQRALSLISPTVLAKRLKTLEEQGLVFRKAVGGGRSSEYHLTPAGRELYPVIEELAVWGMRWARKHMDDSELDVELLMWDVQRRIDRDALPGGQAVIRFSFPDLKRYRDWWVVVDESGADLCTSNPGKDIDLHVVSDPRTLIEVWMGDATLSAATSSGKLKLVGSALYSRTMKNWFMLSNTRDIMQAPHIANRQYD</sequence>
<evidence type="ECO:0000313" key="6">
    <source>
        <dbReference type="Proteomes" id="UP001334732"/>
    </source>
</evidence>
<keyword evidence="2" id="KW-0238">DNA-binding</keyword>
<dbReference type="InterPro" id="IPR002577">
    <property type="entry name" value="HTH_HxlR"/>
</dbReference>
<dbReference type="EMBL" id="CP141769">
    <property type="protein sequence ID" value="WRS38503.1"/>
    <property type="molecule type" value="Genomic_DNA"/>
</dbReference>
<proteinExistence type="predicted"/>
<accession>A0ABZ1CGJ6</accession>
<evidence type="ECO:0000256" key="1">
    <source>
        <dbReference type="ARBA" id="ARBA00023015"/>
    </source>
</evidence>
<keyword evidence="6" id="KW-1185">Reference proteome</keyword>
<name>A0ABZ1CGJ6_9PROT</name>
<gene>
    <name evidence="5" type="ORF">VA613_10860</name>
</gene>
<reference evidence="5 6" key="1">
    <citation type="submission" date="2023-12" db="EMBL/GenBank/DDBJ databases">
        <title>Thiobacillus sedimentum sp. nov., a chemolithoautotrophic sulfur-oxidizing bacterium isolated from freshwater sediment.</title>
        <authorList>
            <person name="Luo J."/>
            <person name="Dai C."/>
        </authorList>
    </citation>
    <scope>NUCLEOTIDE SEQUENCE [LARGE SCALE GENOMIC DNA]</scope>
    <source>
        <strain evidence="5 6">SCUT-2</strain>
    </source>
</reference>
<evidence type="ECO:0000259" key="4">
    <source>
        <dbReference type="PROSITE" id="PS51118"/>
    </source>
</evidence>
<feature type="domain" description="HTH hxlR-type" evidence="4">
    <location>
        <begin position="8"/>
        <end position="105"/>
    </location>
</feature>
<dbReference type="Gene3D" id="3.30.1050.10">
    <property type="entry name" value="SCP2 sterol-binding domain"/>
    <property type="match status" value="1"/>
</dbReference>
<dbReference type="SUPFAM" id="SSF55718">
    <property type="entry name" value="SCP-like"/>
    <property type="match status" value="1"/>
</dbReference>